<accession>A0A7W7K9H9</accession>
<evidence type="ECO:0000313" key="2">
    <source>
        <dbReference type="EMBL" id="MBB4858707.1"/>
    </source>
</evidence>
<dbReference type="RefSeq" id="WP_184244613.1">
    <property type="nucleotide sequence ID" value="NZ_JACHLR010000007.1"/>
</dbReference>
<feature type="transmembrane region" description="Helical" evidence="1">
    <location>
        <begin position="21"/>
        <end position="41"/>
    </location>
</feature>
<keyword evidence="1" id="KW-1133">Transmembrane helix</keyword>
<keyword evidence="1" id="KW-0472">Membrane</keyword>
<protein>
    <recommendedName>
        <fullName evidence="4">Pilus assembly protein</fullName>
    </recommendedName>
</protein>
<sequence length="223" mass="24706">MSRLRTIKRRLQALRGDRGGLAMTEFALIMPFFLTAGLWGVELANYSYMNMRVGQLAAQIADNASRIGDYSKLQNRKVYESDIDDLLIGAGLQAGTQMDLFNRGRIIISSLEKKTTGQQYIHWQRCLGKKNVTSSYGVQGDTRAVGMGPMGNEVYALDDKEAVMFVEVQYDYLPLVSATFIGTPKLVSISSFTVRASRDISQLYQTTPASPSMTCNKFTNAVA</sequence>
<evidence type="ECO:0000313" key="3">
    <source>
        <dbReference type="Proteomes" id="UP000555448"/>
    </source>
</evidence>
<keyword evidence="1" id="KW-0812">Transmembrane</keyword>
<keyword evidence="3" id="KW-1185">Reference proteome</keyword>
<dbReference type="AlphaFoldDB" id="A0A7W7K9H9"/>
<evidence type="ECO:0000256" key="1">
    <source>
        <dbReference type="SAM" id="Phobius"/>
    </source>
</evidence>
<name>A0A7W7K9H9_9SPHN</name>
<proteinExistence type="predicted"/>
<dbReference type="Proteomes" id="UP000555448">
    <property type="component" value="Unassembled WGS sequence"/>
</dbReference>
<dbReference type="EMBL" id="JACHLR010000007">
    <property type="protein sequence ID" value="MBB4858707.1"/>
    <property type="molecule type" value="Genomic_DNA"/>
</dbReference>
<comment type="caution">
    <text evidence="2">The sequence shown here is derived from an EMBL/GenBank/DDBJ whole genome shotgun (WGS) entry which is preliminary data.</text>
</comment>
<organism evidence="2 3">
    <name type="scientific">Novosphingobium chloroacetimidivorans</name>
    <dbReference type="NCBI Taxonomy" id="1428314"/>
    <lineage>
        <taxon>Bacteria</taxon>
        <taxon>Pseudomonadati</taxon>
        <taxon>Pseudomonadota</taxon>
        <taxon>Alphaproteobacteria</taxon>
        <taxon>Sphingomonadales</taxon>
        <taxon>Sphingomonadaceae</taxon>
        <taxon>Novosphingobium</taxon>
    </lineage>
</organism>
<gene>
    <name evidence="2" type="ORF">HNO88_002033</name>
</gene>
<reference evidence="2 3" key="1">
    <citation type="submission" date="2020-08" db="EMBL/GenBank/DDBJ databases">
        <title>Functional genomics of gut bacteria from endangered species of beetles.</title>
        <authorList>
            <person name="Carlos-Shanley C."/>
        </authorList>
    </citation>
    <scope>NUCLEOTIDE SEQUENCE [LARGE SCALE GENOMIC DNA]</scope>
    <source>
        <strain evidence="2 3">S00245</strain>
    </source>
</reference>
<evidence type="ECO:0008006" key="4">
    <source>
        <dbReference type="Google" id="ProtNLM"/>
    </source>
</evidence>